<evidence type="ECO:0008006" key="11">
    <source>
        <dbReference type="Google" id="ProtNLM"/>
    </source>
</evidence>
<dbReference type="Proteomes" id="UP000286268">
    <property type="component" value="Chromosome"/>
</dbReference>
<dbReference type="AlphaFoldDB" id="A0A410DXI6"/>
<keyword evidence="6 8" id="KW-0472">Membrane</keyword>
<sequence>MQWIYLILAISFEIIATTLMKTSNGFSKVLPALGSLIGYGICFTFLSMALKKIDVSVAYAVWSAAGIVIISIIGVVIFKESVSALKIISILLIILGVVGLNLSGVSH</sequence>
<gene>
    <name evidence="9" type="ORF">C1I91_21020</name>
</gene>
<dbReference type="InterPro" id="IPR037185">
    <property type="entry name" value="EmrE-like"/>
</dbReference>
<dbReference type="EMBL" id="CP025746">
    <property type="protein sequence ID" value="QAA33913.1"/>
    <property type="molecule type" value="Genomic_DNA"/>
</dbReference>
<keyword evidence="10" id="KW-1185">Reference proteome</keyword>
<evidence type="ECO:0000256" key="7">
    <source>
        <dbReference type="RuleBase" id="RU003942"/>
    </source>
</evidence>
<dbReference type="PANTHER" id="PTHR30561:SF1">
    <property type="entry name" value="MULTIDRUG TRANSPORTER EMRE"/>
    <property type="match status" value="1"/>
</dbReference>
<dbReference type="KEGG" id="cmah:C1I91_21020"/>
<accession>A0A410DXI6</accession>
<evidence type="ECO:0000256" key="6">
    <source>
        <dbReference type="ARBA" id="ARBA00023136"/>
    </source>
</evidence>
<proteinExistence type="inferred from homology"/>
<keyword evidence="4 7" id="KW-0812">Transmembrane</keyword>
<keyword evidence="2" id="KW-0813">Transport</keyword>
<reference evidence="9 10" key="1">
    <citation type="submission" date="2018-01" db="EMBL/GenBank/DDBJ databases">
        <title>Genome Sequencing and Assembly of Anaerobacter polyendosporus strain CT4.</title>
        <authorList>
            <person name="Tachaapaikoon C."/>
            <person name="Sutheeworapong S."/>
            <person name="Jenjaroenpun P."/>
            <person name="Wongsurawat T."/>
            <person name="Nookeaw I."/>
            <person name="Cheawchanlertfa P."/>
            <person name="Kosugi A."/>
            <person name="Cheevadhanarak S."/>
            <person name="Ratanakhanokchai K."/>
        </authorList>
    </citation>
    <scope>NUCLEOTIDE SEQUENCE [LARGE SCALE GENOMIC DNA]</scope>
    <source>
        <strain evidence="9 10">CT4</strain>
    </source>
</reference>
<dbReference type="OrthoDB" id="21828at2"/>
<dbReference type="Pfam" id="PF00893">
    <property type="entry name" value="Multi_Drug_Res"/>
    <property type="match status" value="1"/>
</dbReference>
<organism evidence="9 10">
    <name type="scientific">Clostridium manihotivorum</name>
    <dbReference type="NCBI Taxonomy" id="2320868"/>
    <lineage>
        <taxon>Bacteria</taxon>
        <taxon>Bacillati</taxon>
        <taxon>Bacillota</taxon>
        <taxon>Clostridia</taxon>
        <taxon>Eubacteriales</taxon>
        <taxon>Clostridiaceae</taxon>
        <taxon>Clostridium</taxon>
    </lineage>
</organism>
<dbReference type="GO" id="GO:0022857">
    <property type="term" value="F:transmembrane transporter activity"/>
    <property type="evidence" value="ECO:0007669"/>
    <property type="project" value="InterPro"/>
</dbReference>
<feature type="transmembrane region" description="Helical" evidence="8">
    <location>
        <begin position="32"/>
        <end position="50"/>
    </location>
</feature>
<dbReference type="InterPro" id="IPR045324">
    <property type="entry name" value="Small_multidrug_res"/>
</dbReference>
<evidence type="ECO:0000256" key="1">
    <source>
        <dbReference type="ARBA" id="ARBA00004651"/>
    </source>
</evidence>
<evidence type="ECO:0000313" key="9">
    <source>
        <dbReference type="EMBL" id="QAA33913.1"/>
    </source>
</evidence>
<evidence type="ECO:0000256" key="3">
    <source>
        <dbReference type="ARBA" id="ARBA00022475"/>
    </source>
</evidence>
<evidence type="ECO:0000256" key="2">
    <source>
        <dbReference type="ARBA" id="ARBA00022448"/>
    </source>
</evidence>
<protein>
    <recommendedName>
        <fullName evidence="11">Small multidrug resistance pump</fullName>
    </recommendedName>
</protein>
<keyword evidence="5 8" id="KW-1133">Transmembrane helix</keyword>
<dbReference type="GO" id="GO:0005886">
    <property type="term" value="C:plasma membrane"/>
    <property type="evidence" value="ECO:0007669"/>
    <property type="project" value="UniProtKB-SubCell"/>
</dbReference>
<dbReference type="RefSeq" id="WP_128214634.1">
    <property type="nucleotide sequence ID" value="NZ_CP025746.1"/>
</dbReference>
<feature type="transmembrane region" description="Helical" evidence="8">
    <location>
        <begin position="84"/>
        <end position="102"/>
    </location>
</feature>
<dbReference type="Gene3D" id="1.10.3730.20">
    <property type="match status" value="1"/>
</dbReference>
<dbReference type="FunFam" id="1.10.3730.20:FF:000001">
    <property type="entry name" value="Quaternary ammonium compound resistance transporter SugE"/>
    <property type="match status" value="1"/>
</dbReference>
<dbReference type="PANTHER" id="PTHR30561">
    <property type="entry name" value="SMR FAMILY PROTON-DEPENDENT DRUG EFFLUX TRANSPORTER SUGE"/>
    <property type="match status" value="1"/>
</dbReference>
<feature type="transmembrane region" description="Helical" evidence="8">
    <location>
        <begin position="57"/>
        <end position="78"/>
    </location>
</feature>
<evidence type="ECO:0000256" key="8">
    <source>
        <dbReference type="SAM" id="Phobius"/>
    </source>
</evidence>
<evidence type="ECO:0000256" key="4">
    <source>
        <dbReference type="ARBA" id="ARBA00022692"/>
    </source>
</evidence>
<evidence type="ECO:0000313" key="10">
    <source>
        <dbReference type="Proteomes" id="UP000286268"/>
    </source>
</evidence>
<dbReference type="InterPro" id="IPR000390">
    <property type="entry name" value="Small_drug/metabolite_transptr"/>
</dbReference>
<dbReference type="SUPFAM" id="SSF103481">
    <property type="entry name" value="Multidrug resistance efflux transporter EmrE"/>
    <property type="match status" value="1"/>
</dbReference>
<comment type="subcellular location">
    <subcellularLocation>
        <location evidence="1 7">Cell membrane</location>
        <topology evidence="1 7">Multi-pass membrane protein</topology>
    </subcellularLocation>
</comment>
<name>A0A410DXI6_9CLOT</name>
<keyword evidence="3" id="KW-1003">Cell membrane</keyword>
<evidence type="ECO:0000256" key="5">
    <source>
        <dbReference type="ARBA" id="ARBA00022989"/>
    </source>
</evidence>
<comment type="similarity">
    <text evidence="7">Belongs to the drug/metabolite transporter (DMT) superfamily. Small multidrug resistance (SMR) (TC 2.A.7.1) family.</text>
</comment>